<dbReference type="SUPFAM" id="SSF81321">
    <property type="entry name" value="Family A G protein-coupled receptor-like"/>
    <property type="match status" value="1"/>
</dbReference>
<keyword evidence="3 7" id="KW-1133">Transmembrane helix</keyword>
<dbReference type="InterPro" id="IPR000276">
    <property type="entry name" value="GPCR_Rhodpsn"/>
</dbReference>
<evidence type="ECO:0000259" key="8">
    <source>
        <dbReference type="PROSITE" id="PS50262"/>
    </source>
</evidence>
<accession>G5C8T3</accession>
<dbReference type="EMBL" id="JH173926">
    <property type="protein sequence ID" value="EHB17944.1"/>
    <property type="molecule type" value="Genomic_DNA"/>
</dbReference>
<reference evidence="9 10" key="1">
    <citation type="journal article" date="2011" name="Nature">
        <title>Genome sequencing reveals insights into physiology and longevity of the naked mole rat.</title>
        <authorList>
            <person name="Kim E.B."/>
            <person name="Fang X."/>
            <person name="Fushan A.A."/>
            <person name="Huang Z."/>
            <person name="Lobanov A.V."/>
            <person name="Han L."/>
            <person name="Marino S.M."/>
            <person name="Sun X."/>
            <person name="Turanov A.A."/>
            <person name="Yang P."/>
            <person name="Yim S.H."/>
            <person name="Zhao X."/>
            <person name="Kasaikina M.V."/>
            <person name="Stoletzki N."/>
            <person name="Peng C."/>
            <person name="Polak P."/>
            <person name="Xiong Z."/>
            <person name="Kiezun A."/>
            <person name="Zhu Y."/>
            <person name="Chen Y."/>
            <person name="Kryukov G.V."/>
            <person name="Zhang Q."/>
            <person name="Peshkin L."/>
            <person name="Yang L."/>
            <person name="Bronson R.T."/>
            <person name="Buffenstein R."/>
            <person name="Wang B."/>
            <person name="Han C."/>
            <person name="Li Q."/>
            <person name="Chen L."/>
            <person name="Zhao W."/>
            <person name="Sunyaev S.R."/>
            <person name="Park T.J."/>
            <person name="Zhang G."/>
            <person name="Wang J."/>
            <person name="Gladyshev V.N."/>
        </authorList>
    </citation>
    <scope>NUCLEOTIDE SEQUENCE [LARGE SCALE GENOMIC DNA]</scope>
</reference>
<proteinExistence type="predicted"/>
<dbReference type="GO" id="GO:0016020">
    <property type="term" value="C:membrane"/>
    <property type="evidence" value="ECO:0007669"/>
    <property type="project" value="UniProtKB-SubCell"/>
</dbReference>
<dbReference type="InParanoid" id="G5C8T3"/>
<dbReference type="Pfam" id="PF00001">
    <property type="entry name" value="7tm_1"/>
    <property type="match status" value="1"/>
</dbReference>
<keyword evidence="2 7" id="KW-0812">Transmembrane</keyword>
<dbReference type="Gene3D" id="1.20.1070.10">
    <property type="entry name" value="Rhodopsin 7-helix transmembrane proteins"/>
    <property type="match status" value="1"/>
</dbReference>
<keyword evidence="4" id="KW-0807">Transducer</keyword>
<dbReference type="AlphaFoldDB" id="G5C8T3"/>
<sequence length="133" mass="14938">MQKNLTQVFQFHLLGFSEDTDMQPVLFGLFLSMYLVTVLGNLLISLAVSSDSHLHTPMYFISNLSLADICFTSATVPVLILDILTHSRVISYVGCLTQMYVYVLFGRMDDMVLTVMAYGRFVVICHLSSIQSL</sequence>
<evidence type="ECO:0000256" key="4">
    <source>
        <dbReference type="ARBA" id="ARBA00023040"/>
    </source>
</evidence>
<dbReference type="GO" id="GO:0004930">
    <property type="term" value="F:G protein-coupled receptor activity"/>
    <property type="evidence" value="ECO:0007669"/>
    <property type="project" value="UniProtKB-KW"/>
</dbReference>
<feature type="transmembrane region" description="Helical" evidence="7">
    <location>
        <begin position="25"/>
        <end position="48"/>
    </location>
</feature>
<evidence type="ECO:0000256" key="7">
    <source>
        <dbReference type="SAM" id="Phobius"/>
    </source>
</evidence>
<comment type="subcellular location">
    <subcellularLocation>
        <location evidence="1">Membrane</location>
        <topology evidence="1">Multi-pass membrane protein</topology>
    </subcellularLocation>
</comment>
<dbReference type="STRING" id="10181.G5C8T3"/>
<evidence type="ECO:0000256" key="3">
    <source>
        <dbReference type="ARBA" id="ARBA00022989"/>
    </source>
</evidence>
<dbReference type="InterPro" id="IPR017452">
    <property type="entry name" value="GPCR_Rhodpsn_7TM"/>
</dbReference>
<keyword evidence="5 7" id="KW-0472">Membrane</keyword>
<protein>
    <submittedName>
        <fullName evidence="9">Olfactory receptor 7E24</fullName>
    </submittedName>
</protein>
<evidence type="ECO:0000256" key="6">
    <source>
        <dbReference type="ARBA" id="ARBA00023170"/>
    </source>
</evidence>
<evidence type="ECO:0000256" key="5">
    <source>
        <dbReference type="ARBA" id="ARBA00023136"/>
    </source>
</evidence>
<keyword evidence="6 9" id="KW-0675">Receptor</keyword>
<keyword evidence="4" id="KW-0297">G-protein coupled receptor</keyword>
<gene>
    <name evidence="9" type="ORF">GW7_17294</name>
</gene>
<dbReference type="Proteomes" id="UP000006813">
    <property type="component" value="Unassembled WGS sequence"/>
</dbReference>
<dbReference type="PRINTS" id="PR00237">
    <property type="entry name" value="GPCRRHODOPSN"/>
</dbReference>
<dbReference type="PROSITE" id="PS50262">
    <property type="entry name" value="G_PROTEIN_RECEP_F1_2"/>
    <property type="match status" value="1"/>
</dbReference>
<feature type="transmembrane region" description="Helical" evidence="7">
    <location>
        <begin position="89"/>
        <end position="105"/>
    </location>
</feature>
<organism evidence="9 10">
    <name type="scientific">Heterocephalus glaber</name>
    <name type="common">Naked mole rat</name>
    <dbReference type="NCBI Taxonomy" id="10181"/>
    <lineage>
        <taxon>Eukaryota</taxon>
        <taxon>Metazoa</taxon>
        <taxon>Chordata</taxon>
        <taxon>Craniata</taxon>
        <taxon>Vertebrata</taxon>
        <taxon>Euteleostomi</taxon>
        <taxon>Mammalia</taxon>
        <taxon>Eutheria</taxon>
        <taxon>Euarchontoglires</taxon>
        <taxon>Glires</taxon>
        <taxon>Rodentia</taxon>
        <taxon>Hystricomorpha</taxon>
        <taxon>Bathyergidae</taxon>
        <taxon>Heterocephalus</taxon>
    </lineage>
</organism>
<feature type="transmembrane region" description="Helical" evidence="7">
    <location>
        <begin position="60"/>
        <end position="83"/>
    </location>
</feature>
<feature type="domain" description="G-protein coupled receptors family 1 profile" evidence="8">
    <location>
        <begin position="40"/>
        <end position="133"/>
    </location>
</feature>
<dbReference type="PANTHER" id="PTHR48001">
    <property type="entry name" value="OLFACTORY RECEPTOR"/>
    <property type="match status" value="1"/>
</dbReference>
<evidence type="ECO:0000313" key="10">
    <source>
        <dbReference type="Proteomes" id="UP000006813"/>
    </source>
</evidence>
<evidence type="ECO:0000256" key="2">
    <source>
        <dbReference type="ARBA" id="ARBA00022692"/>
    </source>
</evidence>
<evidence type="ECO:0000313" key="9">
    <source>
        <dbReference type="EMBL" id="EHB17944.1"/>
    </source>
</evidence>
<evidence type="ECO:0000256" key="1">
    <source>
        <dbReference type="ARBA" id="ARBA00004141"/>
    </source>
</evidence>
<name>G5C8T3_HETGA</name>